<protein>
    <recommendedName>
        <fullName evidence="12">Cytochrome P450 monooxygenase</fullName>
    </recommendedName>
</protein>
<keyword evidence="9" id="KW-0812">Transmembrane</keyword>
<organism evidence="10 11">
    <name type="scientific">Emergomyces pasteurianus Ep9510</name>
    <dbReference type="NCBI Taxonomy" id="1447872"/>
    <lineage>
        <taxon>Eukaryota</taxon>
        <taxon>Fungi</taxon>
        <taxon>Dikarya</taxon>
        <taxon>Ascomycota</taxon>
        <taxon>Pezizomycotina</taxon>
        <taxon>Eurotiomycetes</taxon>
        <taxon>Eurotiomycetidae</taxon>
        <taxon>Onygenales</taxon>
        <taxon>Ajellomycetaceae</taxon>
        <taxon>Emergomyces</taxon>
    </lineage>
</organism>
<dbReference type="STRING" id="1447872.A0A1J9QF24"/>
<dbReference type="SUPFAM" id="SSF48264">
    <property type="entry name" value="Cytochrome P450"/>
    <property type="match status" value="1"/>
</dbReference>
<evidence type="ECO:0000313" key="10">
    <source>
        <dbReference type="EMBL" id="OJD18787.1"/>
    </source>
</evidence>
<dbReference type="InterPro" id="IPR002403">
    <property type="entry name" value="Cyt_P450_E_grp-IV"/>
</dbReference>
<sequence length="524" mass="59424">MATLGVKKSGYFVELVSASNLPSLTFVITALTLVFIYNLQRRKTNVPLINPKRLFEFSDSRIKQEFVHNAIPMMEKGFVATGNKPFRVLADGGEITVLPPDVADEIKGDDRMSLRDFTRKSFFGHLPGFEIFNSSPTVLRMGKSVIQRQLTTHLNKVTKPLSDEATLSFREIFTDNKEWHQISLKKELLRIIARISSKVFLGDELCHDERWLEVTINYTLVVFAAAEALRMWPPYLRFFVHWFLPKCRQSRAELAKAREIIDPILKKRAEYKAALAAQGKKAKFNDAIEWFEDAARVEGHPADPVIYQLGLSLASIHTTSDLVTQVILDIAAHPEIIEPLRKEILDCLSEGGWKKTSLYQMKLLDSVIKETQRMKPISSVSMNRIATTDITLSDGTTIPKDTLTVVSSRRMWDPRIHTNPDKWDGYRFYNRRQNPGQENSSQLVSTSADHIAFGHGPQACPGRFFAANEIKVLLCHLLVKYDLKLVEGSAVKPFAYSFSIVSNPFAPLMVRKREEVIDLDELGA</sequence>
<evidence type="ECO:0000256" key="7">
    <source>
        <dbReference type="ARBA" id="ARBA00023033"/>
    </source>
</evidence>
<comment type="caution">
    <text evidence="10">The sequence shown here is derived from an EMBL/GenBank/DDBJ whole genome shotgun (WGS) entry which is preliminary data.</text>
</comment>
<dbReference type="VEuPathDB" id="FungiDB:AJ78_01194"/>
<dbReference type="PRINTS" id="PR00385">
    <property type="entry name" value="P450"/>
</dbReference>
<dbReference type="Gene3D" id="1.10.630.10">
    <property type="entry name" value="Cytochrome P450"/>
    <property type="match status" value="1"/>
</dbReference>
<evidence type="ECO:0000256" key="9">
    <source>
        <dbReference type="SAM" id="Phobius"/>
    </source>
</evidence>
<keyword evidence="9" id="KW-1133">Transmembrane helix</keyword>
<feature type="transmembrane region" description="Helical" evidence="9">
    <location>
        <begin position="20"/>
        <end position="39"/>
    </location>
</feature>
<keyword evidence="4 8" id="KW-0479">Metal-binding</keyword>
<keyword evidence="9" id="KW-0472">Membrane</keyword>
<dbReference type="GO" id="GO:0005506">
    <property type="term" value="F:iron ion binding"/>
    <property type="evidence" value="ECO:0007669"/>
    <property type="project" value="InterPro"/>
</dbReference>
<evidence type="ECO:0008006" key="12">
    <source>
        <dbReference type="Google" id="ProtNLM"/>
    </source>
</evidence>
<evidence type="ECO:0000256" key="4">
    <source>
        <dbReference type="ARBA" id="ARBA00022723"/>
    </source>
</evidence>
<dbReference type="PANTHER" id="PTHR46206">
    <property type="entry name" value="CYTOCHROME P450"/>
    <property type="match status" value="1"/>
</dbReference>
<evidence type="ECO:0000256" key="8">
    <source>
        <dbReference type="PIRSR" id="PIRSR602403-1"/>
    </source>
</evidence>
<dbReference type="Pfam" id="PF00067">
    <property type="entry name" value="p450"/>
    <property type="match status" value="1"/>
</dbReference>
<evidence type="ECO:0000256" key="1">
    <source>
        <dbReference type="ARBA" id="ARBA00001971"/>
    </source>
</evidence>
<dbReference type="GO" id="GO:0020037">
    <property type="term" value="F:heme binding"/>
    <property type="evidence" value="ECO:0007669"/>
    <property type="project" value="InterPro"/>
</dbReference>
<dbReference type="PANTHER" id="PTHR46206:SF2">
    <property type="entry name" value="CYTOCHROME P450 MONOOXYGENASE AUSG-RELATED"/>
    <property type="match status" value="1"/>
</dbReference>
<keyword evidence="3 8" id="KW-0349">Heme</keyword>
<reference evidence="10 11" key="1">
    <citation type="submission" date="2015-07" db="EMBL/GenBank/DDBJ databases">
        <title>Emmonsia species relationships and genome sequence.</title>
        <authorList>
            <consortium name="The Broad Institute Genomics Platform"/>
            <person name="Cuomo C.A."/>
            <person name="Munoz J.F."/>
            <person name="Imamovic A."/>
            <person name="Priest M.E."/>
            <person name="Young S."/>
            <person name="Clay O.K."/>
            <person name="McEwen J.G."/>
        </authorList>
    </citation>
    <scope>NUCLEOTIDE SEQUENCE [LARGE SCALE GENOMIC DNA]</scope>
    <source>
        <strain evidence="10 11">UAMH 9510</strain>
    </source>
</reference>
<comment type="similarity">
    <text evidence="2">Belongs to the cytochrome P450 family.</text>
</comment>
<evidence type="ECO:0000256" key="3">
    <source>
        <dbReference type="ARBA" id="ARBA00022617"/>
    </source>
</evidence>
<comment type="cofactor">
    <cofactor evidence="1 8">
        <name>heme</name>
        <dbReference type="ChEBI" id="CHEBI:30413"/>
    </cofactor>
</comment>
<keyword evidence="7" id="KW-0503">Monooxygenase</keyword>
<gene>
    <name evidence="10" type="ORF">AJ78_01194</name>
</gene>
<dbReference type="Proteomes" id="UP000182235">
    <property type="component" value="Unassembled WGS sequence"/>
</dbReference>
<evidence type="ECO:0000313" key="11">
    <source>
        <dbReference type="Proteomes" id="UP000182235"/>
    </source>
</evidence>
<keyword evidence="11" id="KW-1185">Reference proteome</keyword>
<evidence type="ECO:0000256" key="6">
    <source>
        <dbReference type="ARBA" id="ARBA00023004"/>
    </source>
</evidence>
<dbReference type="AlphaFoldDB" id="A0A1J9QF24"/>
<name>A0A1J9QF24_9EURO</name>
<proteinExistence type="inferred from homology"/>
<dbReference type="GO" id="GO:0016705">
    <property type="term" value="F:oxidoreductase activity, acting on paired donors, with incorporation or reduction of molecular oxygen"/>
    <property type="evidence" value="ECO:0007669"/>
    <property type="project" value="InterPro"/>
</dbReference>
<dbReference type="GO" id="GO:0004497">
    <property type="term" value="F:monooxygenase activity"/>
    <property type="evidence" value="ECO:0007669"/>
    <property type="project" value="UniProtKB-KW"/>
</dbReference>
<accession>A0A1J9QF24</accession>
<dbReference type="CDD" id="cd11041">
    <property type="entry name" value="CYP503A1-like"/>
    <property type="match status" value="1"/>
</dbReference>
<dbReference type="PRINTS" id="PR00465">
    <property type="entry name" value="EP450IV"/>
</dbReference>
<dbReference type="InterPro" id="IPR036396">
    <property type="entry name" value="Cyt_P450_sf"/>
</dbReference>
<dbReference type="EMBL" id="LGRN01000025">
    <property type="protein sequence ID" value="OJD18787.1"/>
    <property type="molecule type" value="Genomic_DNA"/>
</dbReference>
<evidence type="ECO:0000256" key="2">
    <source>
        <dbReference type="ARBA" id="ARBA00010617"/>
    </source>
</evidence>
<keyword evidence="6 8" id="KW-0408">Iron</keyword>
<dbReference type="InterPro" id="IPR001128">
    <property type="entry name" value="Cyt_P450"/>
</dbReference>
<keyword evidence="5" id="KW-0560">Oxidoreductase</keyword>
<evidence type="ECO:0000256" key="5">
    <source>
        <dbReference type="ARBA" id="ARBA00023002"/>
    </source>
</evidence>
<dbReference type="OrthoDB" id="1844152at2759"/>
<feature type="binding site" description="axial binding residue" evidence="8">
    <location>
        <position position="460"/>
    </location>
    <ligand>
        <name>heme</name>
        <dbReference type="ChEBI" id="CHEBI:30413"/>
    </ligand>
    <ligandPart>
        <name>Fe</name>
        <dbReference type="ChEBI" id="CHEBI:18248"/>
    </ligandPart>
</feature>